<feature type="region of interest" description="Disordered" evidence="9">
    <location>
        <begin position="52"/>
        <end position="170"/>
    </location>
</feature>
<feature type="compositionally biased region" description="Polar residues" evidence="9">
    <location>
        <begin position="297"/>
        <end position="311"/>
    </location>
</feature>
<dbReference type="Pfam" id="PF11719">
    <property type="entry name" value="Drc1-Sld2"/>
    <property type="match status" value="1"/>
</dbReference>
<evidence type="ECO:0000256" key="8">
    <source>
        <dbReference type="RuleBase" id="RU367067"/>
    </source>
</evidence>
<keyword evidence="11" id="KW-1185">Reference proteome</keyword>
<dbReference type="OrthoDB" id="8775810at2759"/>
<organism evidence="10 11">
    <name type="scientific">Aspergillus sydowii CBS 593.65</name>
    <dbReference type="NCBI Taxonomy" id="1036612"/>
    <lineage>
        <taxon>Eukaryota</taxon>
        <taxon>Fungi</taxon>
        <taxon>Dikarya</taxon>
        <taxon>Ascomycota</taxon>
        <taxon>Pezizomycotina</taxon>
        <taxon>Eurotiomycetes</taxon>
        <taxon>Eurotiomycetidae</taxon>
        <taxon>Eurotiales</taxon>
        <taxon>Aspergillaceae</taxon>
        <taxon>Aspergillus</taxon>
        <taxon>Aspergillus subgen. Nidulantes</taxon>
    </lineage>
</organism>
<dbReference type="PANTHER" id="PTHR28124:SF1">
    <property type="entry name" value="DNA REPLICATION REGULATOR SLD2"/>
    <property type="match status" value="1"/>
</dbReference>
<keyword evidence="4 8" id="KW-0235">DNA replication</keyword>
<evidence type="ECO:0000256" key="7">
    <source>
        <dbReference type="ARBA" id="ARBA00025253"/>
    </source>
</evidence>
<evidence type="ECO:0000256" key="9">
    <source>
        <dbReference type="SAM" id="MobiDB-lite"/>
    </source>
</evidence>
<sequence length="598" mass="65339">MAAVAVSEIATHAATLRAELKEWEREFSAANGGKKAGRGDIKQAPEIAAKYKEYSRLKAQESSSGSQKENELSHSKNNDSGERPKKRKHSSPNGPEHNQDHGHGHGQTTSTPRKKGKDIFQTPSKARTAHPANVDPYDSPSVLRRLFSPSTHMQSSSPLKTAIGPTPQRDGKALGLFDLLSESGGSTATPSATRIASVKGMSAQTPSKKRKTMDTIAEEEEAAEEESTPRGERTPASSGKIYDLSALFATPTAWKYSSIVEDEASKGRFGNNRANQPNPQSPTNADPANLETPSFLRRSTSGIFNSSNPNADTGGLSPILVRKPQQFVGKGLSQIVQGLRDMEEERLDDDLDALREMEIEQQGTGVEVADSQIPVDPAAQGRTYKKKGQKRTTRLVRMKPVVAPKPVTTKPQSQTQPQRQSQRQPRSKQSSSTLAGEDGSGDTEPEESDDDLVAIAETQTDTASLRPRKGPDENTAEAFEEGDWDSLHSLSEAEAESDMDPDPDYDAVSKPLGRTKSFSEKMKEAIGNAGEQSKGSLVAKQPQQQEKEKKRRGKENDNVEKKPSTRKINPQAHANYRSLNIRNRGGGRGRGFRRFRRR</sequence>
<dbReference type="Proteomes" id="UP000184356">
    <property type="component" value="Unassembled WGS sequence"/>
</dbReference>
<feature type="compositionally biased region" description="Basic residues" evidence="9">
    <location>
        <begin position="383"/>
        <end position="397"/>
    </location>
</feature>
<feature type="compositionally biased region" description="Acidic residues" evidence="9">
    <location>
        <begin position="216"/>
        <end position="226"/>
    </location>
</feature>
<evidence type="ECO:0000256" key="1">
    <source>
        <dbReference type="ARBA" id="ARBA00004123"/>
    </source>
</evidence>
<feature type="compositionally biased region" description="Acidic residues" evidence="9">
    <location>
        <begin position="493"/>
        <end position="505"/>
    </location>
</feature>
<feature type="compositionally biased region" description="Basic and acidic residues" evidence="9">
    <location>
        <begin position="68"/>
        <end position="83"/>
    </location>
</feature>
<feature type="compositionally biased region" description="Acidic residues" evidence="9">
    <location>
        <begin position="439"/>
        <end position="452"/>
    </location>
</feature>
<feature type="region of interest" description="Disordered" evidence="9">
    <location>
        <begin position="182"/>
        <end position="240"/>
    </location>
</feature>
<dbReference type="VEuPathDB" id="FungiDB:ASPSYDRAFT_29239"/>
<dbReference type="InterPro" id="IPR040203">
    <property type="entry name" value="Sld2"/>
</dbReference>
<dbReference type="InterPro" id="IPR021110">
    <property type="entry name" value="DNA_rep_checkpnt_protein"/>
</dbReference>
<feature type="compositionally biased region" description="Acidic residues" evidence="9">
    <location>
        <begin position="474"/>
        <end position="484"/>
    </location>
</feature>
<evidence type="ECO:0000256" key="6">
    <source>
        <dbReference type="ARBA" id="ARBA00023306"/>
    </source>
</evidence>
<gene>
    <name evidence="10" type="ORF">ASPSYDRAFT_29239</name>
</gene>
<feature type="region of interest" description="Disordered" evidence="9">
    <location>
        <begin position="359"/>
        <end position="598"/>
    </location>
</feature>
<feature type="compositionally biased region" description="Basic and acidic residues" evidence="9">
    <location>
        <begin position="554"/>
        <end position="563"/>
    </location>
</feature>
<evidence type="ECO:0000256" key="4">
    <source>
        <dbReference type="ARBA" id="ARBA00022705"/>
    </source>
</evidence>
<dbReference type="Gene3D" id="1.10.10.1460">
    <property type="match status" value="1"/>
</dbReference>
<evidence type="ECO:0000313" key="11">
    <source>
        <dbReference type="Proteomes" id="UP000184356"/>
    </source>
</evidence>
<dbReference type="FunFam" id="1.10.10.1460:FF:000001">
    <property type="entry name" value="DNA replication regulator Sld2"/>
    <property type="match status" value="1"/>
</dbReference>
<proteinExistence type="inferred from homology"/>
<dbReference type="GO" id="GO:0000727">
    <property type="term" value="P:double-strand break repair via break-induced replication"/>
    <property type="evidence" value="ECO:0007669"/>
    <property type="project" value="TreeGrafter"/>
</dbReference>
<dbReference type="EMBL" id="KV878584">
    <property type="protein sequence ID" value="OJJ60714.1"/>
    <property type="molecule type" value="Genomic_DNA"/>
</dbReference>
<keyword evidence="5 8" id="KW-0539">Nucleus</keyword>
<evidence type="ECO:0000256" key="3">
    <source>
        <dbReference type="ARBA" id="ARBA00018363"/>
    </source>
</evidence>
<dbReference type="AlphaFoldDB" id="A0A1L9TMR0"/>
<feature type="compositionally biased region" description="Polar residues" evidence="9">
    <location>
        <begin position="183"/>
        <end position="194"/>
    </location>
</feature>
<feature type="compositionally biased region" description="Polar residues" evidence="9">
    <location>
        <begin position="148"/>
        <end position="159"/>
    </location>
</feature>
<dbReference type="STRING" id="1036612.A0A1L9TMR0"/>
<protein>
    <recommendedName>
        <fullName evidence="3 8">DNA replication regulator SLD2</fullName>
    </recommendedName>
</protein>
<comment type="subcellular location">
    <subcellularLocation>
        <location evidence="1 8">Nucleus</location>
    </subcellularLocation>
</comment>
<dbReference type="CDD" id="cd22289">
    <property type="entry name" value="RecQL4_SLD2_NTD"/>
    <property type="match status" value="1"/>
</dbReference>
<dbReference type="GO" id="GO:0006270">
    <property type="term" value="P:DNA replication initiation"/>
    <property type="evidence" value="ECO:0007669"/>
    <property type="project" value="UniProtKB-UniRule"/>
</dbReference>
<dbReference type="PANTHER" id="PTHR28124">
    <property type="entry name" value="DNA REPLICATION REGULATOR SLD2"/>
    <property type="match status" value="1"/>
</dbReference>
<evidence type="ECO:0000313" key="10">
    <source>
        <dbReference type="EMBL" id="OJJ60714.1"/>
    </source>
</evidence>
<dbReference type="GO" id="GO:0031261">
    <property type="term" value="C:DNA replication preinitiation complex"/>
    <property type="evidence" value="ECO:0007669"/>
    <property type="project" value="TreeGrafter"/>
</dbReference>
<dbReference type="GO" id="GO:0003697">
    <property type="term" value="F:single-stranded DNA binding"/>
    <property type="evidence" value="ECO:0007669"/>
    <property type="project" value="TreeGrafter"/>
</dbReference>
<dbReference type="GeneID" id="63760693"/>
<name>A0A1L9TMR0_9EURO</name>
<accession>A0A1L9TMR0</accession>
<dbReference type="RefSeq" id="XP_040704520.1">
    <property type="nucleotide sequence ID" value="XM_040844620.1"/>
</dbReference>
<evidence type="ECO:0000256" key="2">
    <source>
        <dbReference type="ARBA" id="ARBA00007276"/>
    </source>
</evidence>
<dbReference type="GO" id="GO:1902977">
    <property type="term" value="P:mitotic DNA replication preinitiation complex assembly"/>
    <property type="evidence" value="ECO:0007669"/>
    <property type="project" value="TreeGrafter"/>
</dbReference>
<dbReference type="GO" id="GO:0003688">
    <property type="term" value="F:DNA replication origin binding"/>
    <property type="evidence" value="ECO:0007669"/>
    <property type="project" value="TreeGrafter"/>
</dbReference>
<evidence type="ECO:0000256" key="5">
    <source>
        <dbReference type="ARBA" id="ARBA00023242"/>
    </source>
</evidence>
<feature type="compositionally biased region" description="Polar residues" evidence="9">
    <location>
        <begin position="272"/>
        <end position="286"/>
    </location>
</feature>
<feature type="region of interest" description="Disordered" evidence="9">
    <location>
        <begin position="267"/>
        <end position="317"/>
    </location>
</feature>
<keyword evidence="6 8" id="KW-0131">Cell cycle</keyword>
<feature type="compositionally biased region" description="Basic residues" evidence="9">
    <location>
        <begin position="585"/>
        <end position="598"/>
    </location>
</feature>
<reference evidence="11" key="1">
    <citation type="journal article" date="2017" name="Genome Biol.">
        <title>Comparative genomics reveals high biological diversity and specific adaptations in the industrially and medically important fungal genus Aspergillus.</title>
        <authorList>
            <person name="de Vries R.P."/>
            <person name="Riley R."/>
            <person name="Wiebenga A."/>
            <person name="Aguilar-Osorio G."/>
            <person name="Amillis S."/>
            <person name="Uchima C.A."/>
            <person name="Anderluh G."/>
            <person name="Asadollahi M."/>
            <person name="Askin M."/>
            <person name="Barry K."/>
            <person name="Battaglia E."/>
            <person name="Bayram O."/>
            <person name="Benocci T."/>
            <person name="Braus-Stromeyer S.A."/>
            <person name="Caldana C."/>
            <person name="Canovas D."/>
            <person name="Cerqueira G.C."/>
            <person name="Chen F."/>
            <person name="Chen W."/>
            <person name="Choi C."/>
            <person name="Clum A."/>
            <person name="Dos Santos R.A."/>
            <person name="Damasio A.R."/>
            <person name="Diallinas G."/>
            <person name="Emri T."/>
            <person name="Fekete E."/>
            <person name="Flipphi M."/>
            <person name="Freyberg S."/>
            <person name="Gallo A."/>
            <person name="Gournas C."/>
            <person name="Habgood R."/>
            <person name="Hainaut M."/>
            <person name="Harispe M.L."/>
            <person name="Henrissat B."/>
            <person name="Hilden K.S."/>
            <person name="Hope R."/>
            <person name="Hossain A."/>
            <person name="Karabika E."/>
            <person name="Karaffa L."/>
            <person name="Karanyi Z."/>
            <person name="Krasevec N."/>
            <person name="Kuo A."/>
            <person name="Kusch H."/>
            <person name="LaButti K."/>
            <person name="Lagendijk E.L."/>
            <person name="Lapidus A."/>
            <person name="Levasseur A."/>
            <person name="Lindquist E."/>
            <person name="Lipzen A."/>
            <person name="Logrieco A.F."/>
            <person name="MacCabe A."/>
            <person name="Maekelae M.R."/>
            <person name="Malavazi I."/>
            <person name="Melin P."/>
            <person name="Meyer V."/>
            <person name="Mielnichuk N."/>
            <person name="Miskei M."/>
            <person name="Molnar A.P."/>
            <person name="Mule G."/>
            <person name="Ngan C.Y."/>
            <person name="Orejas M."/>
            <person name="Orosz E."/>
            <person name="Ouedraogo J.P."/>
            <person name="Overkamp K.M."/>
            <person name="Park H.-S."/>
            <person name="Perrone G."/>
            <person name="Piumi F."/>
            <person name="Punt P.J."/>
            <person name="Ram A.F."/>
            <person name="Ramon A."/>
            <person name="Rauscher S."/>
            <person name="Record E."/>
            <person name="Riano-Pachon D.M."/>
            <person name="Robert V."/>
            <person name="Roehrig J."/>
            <person name="Ruller R."/>
            <person name="Salamov A."/>
            <person name="Salih N.S."/>
            <person name="Samson R.A."/>
            <person name="Sandor E."/>
            <person name="Sanguinetti M."/>
            <person name="Schuetze T."/>
            <person name="Sepcic K."/>
            <person name="Shelest E."/>
            <person name="Sherlock G."/>
            <person name="Sophianopoulou V."/>
            <person name="Squina F.M."/>
            <person name="Sun H."/>
            <person name="Susca A."/>
            <person name="Todd R.B."/>
            <person name="Tsang A."/>
            <person name="Unkles S.E."/>
            <person name="van de Wiele N."/>
            <person name="van Rossen-Uffink D."/>
            <person name="Oliveira J.V."/>
            <person name="Vesth T.C."/>
            <person name="Visser J."/>
            <person name="Yu J.-H."/>
            <person name="Zhou M."/>
            <person name="Andersen M.R."/>
            <person name="Archer D.B."/>
            <person name="Baker S.E."/>
            <person name="Benoit I."/>
            <person name="Brakhage A.A."/>
            <person name="Braus G.H."/>
            <person name="Fischer R."/>
            <person name="Frisvad J.C."/>
            <person name="Goldman G.H."/>
            <person name="Houbraken J."/>
            <person name="Oakley B."/>
            <person name="Pocsi I."/>
            <person name="Scazzocchio C."/>
            <person name="Seiboth B."/>
            <person name="vanKuyk P.A."/>
            <person name="Wortman J."/>
            <person name="Dyer P.S."/>
            <person name="Grigoriev I.V."/>
        </authorList>
    </citation>
    <scope>NUCLEOTIDE SEQUENCE [LARGE SCALE GENOMIC DNA]</scope>
    <source>
        <strain evidence="11">CBS 593.65</strain>
    </source>
</reference>
<comment type="similarity">
    <text evidence="2 8">Belongs to the SLD2 family.</text>
</comment>
<feature type="compositionally biased region" description="Low complexity" evidence="9">
    <location>
        <begin position="399"/>
        <end position="432"/>
    </location>
</feature>
<comment type="function">
    <text evidence="7 8">Has a role in the initiation of DNA replication. Required at S-phase checkpoint.</text>
</comment>